<dbReference type="InterPro" id="IPR043128">
    <property type="entry name" value="Rev_trsase/Diguanyl_cyclase"/>
</dbReference>
<dbReference type="NCBIfam" id="NF041750">
    <property type="entry name" value="Drt5"/>
    <property type="match status" value="1"/>
</dbReference>
<feature type="domain" description="Reverse transcriptase" evidence="1">
    <location>
        <begin position="130"/>
        <end position="257"/>
    </location>
</feature>
<dbReference type="GO" id="GO:0003964">
    <property type="term" value="F:RNA-directed DNA polymerase activity"/>
    <property type="evidence" value="ECO:0007669"/>
    <property type="project" value="UniProtKB-KW"/>
</dbReference>
<dbReference type="CDD" id="cd01646">
    <property type="entry name" value="RT_Bac_retron_I"/>
    <property type="match status" value="1"/>
</dbReference>
<proteinExistence type="predicted"/>
<comment type="caution">
    <text evidence="2">The sequence shown here is derived from an EMBL/GenBank/DDBJ whole genome shotgun (WGS) entry which is preliminary data.</text>
</comment>
<dbReference type="Gene3D" id="3.30.70.270">
    <property type="match status" value="1"/>
</dbReference>
<keyword evidence="2" id="KW-0548">Nucleotidyltransferase</keyword>
<accession>A0A3K3C5Q3</accession>
<dbReference type="Pfam" id="PF00078">
    <property type="entry name" value="RVT_1"/>
    <property type="match status" value="1"/>
</dbReference>
<evidence type="ECO:0000313" key="2">
    <source>
        <dbReference type="EMBL" id="EAC1534223.1"/>
    </source>
</evidence>
<evidence type="ECO:0000259" key="1">
    <source>
        <dbReference type="Pfam" id="PF00078"/>
    </source>
</evidence>
<keyword evidence="2" id="KW-0695">RNA-directed DNA polymerase</keyword>
<gene>
    <name evidence="2" type="ORF">D9J61_19640</name>
</gene>
<dbReference type="Proteomes" id="UP000382540">
    <property type="component" value="Unassembled WGS sequence"/>
</dbReference>
<name>A0A3K3C5Q3_ECOLX</name>
<organism evidence="2 3">
    <name type="scientific">Escherichia coli</name>
    <dbReference type="NCBI Taxonomy" id="562"/>
    <lineage>
        <taxon>Bacteria</taxon>
        <taxon>Pseudomonadati</taxon>
        <taxon>Pseudomonadota</taxon>
        <taxon>Gammaproteobacteria</taxon>
        <taxon>Enterobacterales</taxon>
        <taxon>Enterobacteriaceae</taxon>
        <taxon>Escherichia</taxon>
    </lineage>
</organism>
<dbReference type="InterPro" id="IPR000477">
    <property type="entry name" value="RT_dom"/>
</dbReference>
<dbReference type="EMBL" id="AAAGZE010000062">
    <property type="protein sequence ID" value="EAC1534223.1"/>
    <property type="molecule type" value="Genomic_DNA"/>
</dbReference>
<dbReference type="AlphaFoldDB" id="A0A3K3C5Q3"/>
<protein>
    <submittedName>
        <fullName evidence="2">RNA-directed DNA polymerase</fullName>
    </submittedName>
</protein>
<keyword evidence="2" id="KW-0808">Transferase</keyword>
<reference evidence="2 3" key="1">
    <citation type="submission" date="2018-10" db="EMBL/GenBank/DDBJ databases">
        <authorList>
            <consortium name="NARMS: The National Antimicrobial Resistance Monitoring System"/>
        </authorList>
    </citation>
    <scope>NUCLEOTIDE SEQUENCE [LARGE SCALE GENOMIC DNA]</scope>
    <source>
        <strain evidence="2 3">CVM N17EC1330</strain>
    </source>
</reference>
<evidence type="ECO:0000313" key="3">
    <source>
        <dbReference type="Proteomes" id="UP000382540"/>
    </source>
</evidence>
<sequence length="494" mass="57076">MTSTIDFYESDFSATLYPLKTNQILLKHHSQEMSEYIYQKVINPAYPTDSFLSQQKVFSTKPKGHLRRTVKLDPVAEYFIYDVIYRNRKIFRPEVSESRKSFGYIFRNGSRIPIHVSYNEYKQSLKKYSELYSHSIHFDIASYFNSLYHHDIIHWFSSKEGVSPADVEALGQFFREINSGRSIDFMPQGIYPAKMIGNEFLKFVDLHGRLKSAQIVRFMDDFTIFDNDIETLNNDFIRIQQLLGQVSLNINPSKTTFDNVMGDVNETLTQIKSSLKEIITEYEHIPTASGVEVVETNIEIIKHLDDEQVNKLIDLLKDEKIEESDADLILGFLRTHNDSLLSQMPMLLGRFPNLIKHIYTICSGITDKSGLVKILLSYLNTNNNFLEYQLFWIGAIVEDYLLGVGEYGSVLHKLYELSGDFKIARAKVLEIPEQGFGFKEIRNEYLRTGQSDWLSWSSAIGTRNLKSAERNYILDYFSKGSPINYLVASCVKKL</sequence>
<dbReference type="RefSeq" id="WP_001524904.1">
    <property type="nucleotide sequence ID" value="NZ_BFIE01000044.1"/>
</dbReference>